<dbReference type="EMBL" id="JAXCLX010000004">
    <property type="protein sequence ID" value="MDY0874023.1"/>
    <property type="molecule type" value="Genomic_DNA"/>
</dbReference>
<dbReference type="InterPro" id="IPR029044">
    <property type="entry name" value="Nucleotide-diphossugar_trans"/>
</dbReference>
<evidence type="ECO:0000313" key="3">
    <source>
        <dbReference type="EMBL" id="MDY0874023.1"/>
    </source>
</evidence>
<feature type="transmembrane region" description="Helical" evidence="1">
    <location>
        <begin position="322"/>
        <end position="341"/>
    </location>
</feature>
<dbReference type="Pfam" id="PF00535">
    <property type="entry name" value="Glycos_transf_2"/>
    <property type="match status" value="1"/>
</dbReference>
<feature type="transmembrane region" description="Helical" evidence="1">
    <location>
        <begin position="6"/>
        <end position="26"/>
    </location>
</feature>
<dbReference type="RefSeq" id="WP_320502498.1">
    <property type="nucleotide sequence ID" value="NZ_JAXCLX010000004.1"/>
</dbReference>
<feature type="domain" description="Glycosyltransferase 2-like" evidence="2">
    <location>
        <begin position="50"/>
        <end position="233"/>
    </location>
</feature>
<evidence type="ECO:0000259" key="2">
    <source>
        <dbReference type="Pfam" id="PF00535"/>
    </source>
</evidence>
<dbReference type="Proteomes" id="UP001271769">
    <property type="component" value="Unassembled WGS sequence"/>
</dbReference>
<reference evidence="3 4" key="1">
    <citation type="journal article" date="2013" name="Antonie Van Leeuwenhoek">
        <title>Dongia rigui sp. nov., isolated from freshwater of a large wetland in Korea.</title>
        <authorList>
            <person name="Baik K.S."/>
            <person name="Hwang Y.M."/>
            <person name="Choi J.S."/>
            <person name="Kwon J."/>
            <person name="Seong C.N."/>
        </authorList>
    </citation>
    <scope>NUCLEOTIDE SEQUENCE [LARGE SCALE GENOMIC DNA]</scope>
    <source>
        <strain evidence="3 4">04SU4-P</strain>
    </source>
</reference>
<evidence type="ECO:0000313" key="4">
    <source>
        <dbReference type="Proteomes" id="UP001271769"/>
    </source>
</evidence>
<dbReference type="InterPro" id="IPR001173">
    <property type="entry name" value="Glyco_trans_2-like"/>
</dbReference>
<keyword evidence="1" id="KW-0812">Transmembrane</keyword>
<dbReference type="EC" id="2.4.-.-" evidence="3"/>
<dbReference type="Gene3D" id="3.90.550.10">
    <property type="entry name" value="Spore Coat Polysaccharide Biosynthesis Protein SpsA, Chain A"/>
    <property type="match status" value="1"/>
</dbReference>
<protein>
    <submittedName>
        <fullName evidence="3">Glycosyltransferase</fullName>
        <ecNumber evidence="3">2.4.-.-</ecNumber>
    </submittedName>
</protein>
<accession>A0ABU5E511</accession>
<organism evidence="3 4">
    <name type="scientific">Dongia rigui</name>
    <dbReference type="NCBI Taxonomy" id="940149"/>
    <lineage>
        <taxon>Bacteria</taxon>
        <taxon>Pseudomonadati</taxon>
        <taxon>Pseudomonadota</taxon>
        <taxon>Alphaproteobacteria</taxon>
        <taxon>Rhodospirillales</taxon>
        <taxon>Dongiaceae</taxon>
        <taxon>Dongia</taxon>
    </lineage>
</organism>
<keyword evidence="1" id="KW-1133">Transmembrane helix</keyword>
<keyword evidence="1" id="KW-0472">Membrane</keyword>
<dbReference type="InterPro" id="IPR017832">
    <property type="entry name" value="Glyco_trans_2_hopen-assoc_HpnB"/>
</dbReference>
<keyword evidence="3" id="KW-0328">Glycosyltransferase</keyword>
<keyword evidence="4" id="KW-1185">Reference proteome</keyword>
<dbReference type="PANTHER" id="PTHR43646:SF3">
    <property type="entry name" value="SLR1566 PROTEIN"/>
    <property type="match status" value="1"/>
</dbReference>
<evidence type="ECO:0000256" key="1">
    <source>
        <dbReference type="SAM" id="Phobius"/>
    </source>
</evidence>
<comment type="caution">
    <text evidence="3">The sequence shown here is derived from an EMBL/GenBank/DDBJ whole genome shotgun (WGS) entry which is preliminary data.</text>
</comment>
<dbReference type="GO" id="GO:0016757">
    <property type="term" value="F:glycosyltransferase activity"/>
    <property type="evidence" value="ECO:0007669"/>
    <property type="project" value="UniProtKB-KW"/>
</dbReference>
<keyword evidence="3" id="KW-0808">Transferase</keyword>
<gene>
    <name evidence="3" type="ORF">SMD31_18930</name>
</gene>
<sequence>MSEFLIVLAGLPAGIWLYLLLFRGAFWRERPEAGIVVASENLACPDVVAIVPARNEAGVVGQAVTALLHQNYAGKLTVVLVDDNSEDGTAAEATEAAKVATAAGGAHRLRVIAGKKLAAGWTGKLWAVNQGLAEAQRAVPGAAFYLLTDADILHAPDSLTRLVERAQQGSFNMVSLMAKLRTDTFAEKALIPAYIFFFQKLYPFNWVRDPKHKLGAAAGGCMLVRASALRKIGGIAAIRGSLIDDCALGRAIKATGPIWLGLASNVSSLRGYPAWRDIWNLVARSAFTQLNHSAALLIGSVLGMVLTYLLPPLITISPDPGIRPLGIIAWAAMAFAYLPTLANYQRSPLWAPFLPLVALFYTLATIASAIRYWTGKGGQWKGRAQAEHIKKSAA</sequence>
<name>A0ABU5E511_9PROT</name>
<feature type="transmembrane region" description="Helical" evidence="1">
    <location>
        <begin position="353"/>
        <end position="373"/>
    </location>
</feature>
<dbReference type="NCBIfam" id="TIGR03469">
    <property type="entry name" value="HpnB"/>
    <property type="match status" value="1"/>
</dbReference>
<feature type="transmembrane region" description="Helical" evidence="1">
    <location>
        <begin position="294"/>
        <end position="316"/>
    </location>
</feature>
<dbReference type="PANTHER" id="PTHR43646">
    <property type="entry name" value="GLYCOSYLTRANSFERASE"/>
    <property type="match status" value="1"/>
</dbReference>
<dbReference type="SUPFAM" id="SSF53448">
    <property type="entry name" value="Nucleotide-diphospho-sugar transferases"/>
    <property type="match status" value="1"/>
</dbReference>
<proteinExistence type="predicted"/>